<name>A0A645AGV2_9ZZZZ</name>
<accession>A0A645AGV2</accession>
<proteinExistence type="predicted"/>
<dbReference type="AlphaFoldDB" id="A0A645AGV2"/>
<gene>
    <name evidence="1" type="ORF">SDC9_96807</name>
</gene>
<sequence>MLIAKAGLFSPTNFNTVSAIVKAAPLRSSITPIIVPAIITIPIFSAVPPNPFATAPITFTGSIPADKPTKKADSNNAKNACTLNFEIIKTINKIAAAKITNSIGPCTIKILSLMHLSKITYAIYFIIS</sequence>
<organism evidence="1">
    <name type="scientific">bioreactor metagenome</name>
    <dbReference type="NCBI Taxonomy" id="1076179"/>
    <lineage>
        <taxon>unclassified sequences</taxon>
        <taxon>metagenomes</taxon>
        <taxon>ecological metagenomes</taxon>
    </lineage>
</organism>
<protein>
    <submittedName>
        <fullName evidence="1">Uncharacterized protein</fullName>
    </submittedName>
</protein>
<comment type="caution">
    <text evidence="1">The sequence shown here is derived from an EMBL/GenBank/DDBJ whole genome shotgun (WGS) entry which is preliminary data.</text>
</comment>
<reference evidence="1" key="1">
    <citation type="submission" date="2019-08" db="EMBL/GenBank/DDBJ databases">
        <authorList>
            <person name="Kucharzyk K."/>
            <person name="Murdoch R.W."/>
            <person name="Higgins S."/>
            <person name="Loffler F."/>
        </authorList>
    </citation>
    <scope>NUCLEOTIDE SEQUENCE</scope>
</reference>
<evidence type="ECO:0000313" key="1">
    <source>
        <dbReference type="EMBL" id="MPM50073.1"/>
    </source>
</evidence>
<dbReference type="EMBL" id="VSSQ01012801">
    <property type="protein sequence ID" value="MPM50073.1"/>
    <property type="molecule type" value="Genomic_DNA"/>
</dbReference>